<organism evidence="2 3">
    <name type="scientific">Tripterygium wilfordii</name>
    <name type="common">Thunder God vine</name>
    <dbReference type="NCBI Taxonomy" id="458696"/>
    <lineage>
        <taxon>Eukaryota</taxon>
        <taxon>Viridiplantae</taxon>
        <taxon>Streptophyta</taxon>
        <taxon>Embryophyta</taxon>
        <taxon>Tracheophyta</taxon>
        <taxon>Spermatophyta</taxon>
        <taxon>Magnoliopsida</taxon>
        <taxon>eudicotyledons</taxon>
        <taxon>Gunneridae</taxon>
        <taxon>Pentapetalae</taxon>
        <taxon>rosids</taxon>
        <taxon>fabids</taxon>
        <taxon>Celastrales</taxon>
        <taxon>Celastraceae</taxon>
        <taxon>Tripterygium</taxon>
    </lineage>
</organism>
<comment type="caution">
    <text evidence="2">The sequence shown here is derived from an EMBL/GenBank/DDBJ whole genome shotgun (WGS) entry which is preliminary data.</text>
</comment>
<protein>
    <submittedName>
        <fullName evidence="2">Kelch-like protein 5</fullName>
    </submittedName>
</protein>
<reference evidence="2 3" key="1">
    <citation type="journal article" date="2020" name="Nat. Commun.">
        <title>Genome of Tripterygium wilfordii and identification of cytochrome P450 involved in triptolide biosynthesis.</title>
        <authorList>
            <person name="Tu L."/>
            <person name="Su P."/>
            <person name="Zhang Z."/>
            <person name="Gao L."/>
            <person name="Wang J."/>
            <person name="Hu T."/>
            <person name="Zhou J."/>
            <person name="Zhang Y."/>
            <person name="Zhao Y."/>
            <person name="Liu Y."/>
            <person name="Song Y."/>
            <person name="Tong Y."/>
            <person name="Lu Y."/>
            <person name="Yang J."/>
            <person name="Xu C."/>
            <person name="Jia M."/>
            <person name="Peters R.J."/>
            <person name="Huang L."/>
            <person name="Gao W."/>
        </authorList>
    </citation>
    <scope>NUCLEOTIDE SEQUENCE [LARGE SCALE GENOMIC DNA]</scope>
    <source>
        <strain evidence="3">cv. XIE 37</strain>
        <tissue evidence="2">Leaf</tissue>
    </source>
</reference>
<gene>
    <name evidence="2" type="ORF">HS088_TW21G00805</name>
</gene>
<dbReference type="Proteomes" id="UP000593562">
    <property type="component" value="Unassembled WGS sequence"/>
</dbReference>
<evidence type="ECO:0000256" key="1">
    <source>
        <dbReference type="SAM" id="MobiDB-lite"/>
    </source>
</evidence>
<dbReference type="SUPFAM" id="SSF117281">
    <property type="entry name" value="Kelch motif"/>
    <property type="match status" value="1"/>
</dbReference>
<dbReference type="Gene3D" id="2.120.10.80">
    <property type="entry name" value="Kelch-type beta propeller"/>
    <property type="match status" value="1"/>
</dbReference>
<name>A0A7J7C4F9_TRIWF</name>
<evidence type="ECO:0000313" key="3">
    <source>
        <dbReference type="Proteomes" id="UP000593562"/>
    </source>
</evidence>
<keyword evidence="3" id="KW-1185">Reference proteome</keyword>
<feature type="compositionally biased region" description="Pro residues" evidence="1">
    <location>
        <begin position="72"/>
        <end position="85"/>
    </location>
</feature>
<dbReference type="InterPro" id="IPR015915">
    <property type="entry name" value="Kelch-typ_b-propeller"/>
</dbReference>
<dbReference type="PANTHER" id="PTHR47365">
    <property type="entry name" value="PLANT PROTEIN, PUTATIVE-RELATED"/>
    <property type="match status" value="1"/>
</dbReference>
<dbReference type="AlphaFoldDB" id="A0A7J7C4F9"/>
<dbReference type="InParanoid" id="A0A7J7C4F9"/>
<dbReference type="PANTHER" id="PTHR47365:SF1">
    <property type="entry name" value="F-BOX_KELCH-REPEAT PROTEIN"/>
    <property type="match status" value="1"/>
</dbReference>
<sequence>MTLQGTTIHQRLNKKAFVFQFLADVHNTSIVFSATFIYIFRTLVTAQLPIWTLIQTVDRHFPRTTTSMGSLPSPPRPTTPPPSPELAPSRYRVYASFCLREPSPNMNICNWIEFYNPSNNTWTSVTSIPGLIDNHVLKDFVMVSLGTSIYIIGGRLCRKQKLHHSDYSNDFIDEEIELDVPPNQIVAVGDRLFSSGDCLKAWKGHIEAYDDKVNIWNVVDGSHLQTLNSPISTNDQNWTPIERLYLTMVPIGAHLFFLAGYRMARESSRTMSRVSMWLRSVIELQSDGIYYESKSKKNNKASNKMAYIAYRAVLIILKQSSGIVASRKDGEKFPRII</sequence>
<feature type="region of interest" description="Disordered" evidence="1">
    <location>
        <begin position="65"/>
        <end position="86"/>
    </location>
</feature>
<evidence type="ECO:0000313" key="2">
    <source>
        <dbReference type="EMBL" id="KAF5728656.1"/>
    </source>
</evidence>
<accession>A0A7J7C4F9</accession>
<proteinExistence type="predicted"/>
<dbReference type="EMBL" id="JAAARO010000021">
    <property type="protein sequence ID" value="KAF5728656.1"/>
    <property type="molecule type" value="Genomic_DNA"/>
</dbReference>